<evidence type="ECO:0000256" key="1">
    <source>
        <dbReference type="ARBA" id="ARBA00023172"/>
    </source>
</evidence>
<dbReference type="GO" id="GO:0015074">
    <property type="term" value="P:DNA integration"/>
    <property type="evidence" value="ECO:0007669"/>
    <property type="project" value="InterPro"/>
</dbReference>
<sequence>MHAVDGMPEIVRIKPLPAAIDTSAPAAPTRGSVDSYLSGICSSLEEYYPNIRAVCSSPLVTRCVKGCKRLYSNPIRRKSPLTKDDLRLVHSALSLSHDHDDHLFLSLLLTGFHALMRLGELVWPDQSSLRLFKKLALRHHIALEAATYSFLLPSHKADPLFEGNLVIVQAVQDSPDPRSAFALYLSSRDALFPFRPELWLRASGTVPTRAWFVHRLRTFFPISANISGHSLRAGGATSLAEAGVPPTVIQSLGRWSSDAWQAYIRKHPVVLNALLFSGRALHDGPSPMH</sequence>
<dbReference type="AlphaFoldDB" id="A0A1C7MKK8"/>
<dbReference type="InterPro" id="IPR052925">
    <property type="entry name" value="Phage_Integrase-like_Recomb"/>
</dbReference>
<reference evidence="2 3" key="1">
    <citation type="submission" date="2016-03" db="EMBL/GenBank/DDBJ databases">
        <title>Whole genome sequencing of Grifola frondosa 9006-11.</title>
        <authorList>
            <person name="Min B."/>
            <person name="Park H."/>
            <person name="Kim J.-G."/>
            <person name="Cho H."/>
            <person name="Oh Y.-L."/>
            <person name="Kong W.-S."/>
            <person name="Choi I.-G."/>
        </authorList>
    </citation>
    <scope>NUCLEOTIDE SEQUENCE [LARGE SCALE GENOMIC DNA]</scope>
    <source>
        <strain evidence="2 3">9006-11</strain>
    </source>
</reference>
<dbReference type="GO" id="GO:0006310">
    <property type="term" value="P:DNA recombination"/>
    <property type="evidence" value="ECO:0007669"/>
    <property type="project" value="UniProtKB-KW"/>
</dbReference>
<dbReference type="OMA" id="HHIKPSS"/>
<evidence type="ECO:0000313" key="3">
    <source>
        <dbReference type="Proteomes" id="UP000092993"/>
    </source>
</evidence>
<gene>
    <name evidence="2" type="ORF">A0H81_02296</name>
</gene>
<proteinExistence type="predicted"/>
<dbReference type="EMBL" id="LUGG01000002">
    <property type="protein sequence ID" value="OBZ77411.1"/>
    <property type="molecule type" value="Genomic_DNA"/>
</dbReference>
<dbReference type="STRING" id="5627.A0A1C7MKK8"/>
<dbReference type="GO" id="GO:0003677">
    <property type="term" value="F:DNA binding"/>
    <property type="evidence" value="ECO:0007669"/>
    <property type="project" value="InterPro"/>
</dbReference>
<dbReference type="PANTHER" id="PTHR34605">
    <property type="entry name" value="PHAGE_INTEGRASE DOMAIN-CONTAINING PROTEIN"/>
    <property type="match status" value="1"/>
</dbReference>
<keyword evidence="1" id="KW-0233">DNA recombination</keyword>
<keyword evidence="3" id="KW-1185">Reference proteome</keyword>
<dbReference type="InterPro" id="IPR013762">
    <property type="entry name" value="Integrase-like_cat_sf"/>
</dbReference>
<name>A0A1C7MKK8_GRIFR</name>
<dbReference type="Gene3D" id="1.10.443.10">
    <property type="entry name" value="Intergrase catalytic core"/>
    <property type="match status" value="1"/>
</dbReference>
<dbReference type="SUPFAM" id="SSF56349">
    <property type="entry name" value="DNA breaking-rejoining enzymes"/>
    <property type="match status" value="1"/>
</dbReference>
<organism evidence="2 3">
    <name type="scientific">Grifola frondosa</name>
    <name type="common">Maitake</name>
    <name type="synonym">Polyporus frondosus</name>
    <dbReference type="NCBI Taxonomy" id="5627"/>
    <lineage>
        <taxon>Eukaryota</taxon>
        <taxon>Fungi</taxon>
        <taxon>Dikarya</taxon>
        <taxon>Basidiomycota</taxon>
        <taxon>Agaricomycotina</taxon>
        <taxon>Agaricomycetes</taxon>
        <taxon>Polyporales</taxon>
        <taxon>Grifolaceae</taxon>
        <taxon>Grifola</taxon>
    </lineage>
</organism>
<comment type="caution">
    <text evidence="2">The sequence shown here is derived from an EMBL/GenBank/DDBJ whole genome shotgun (WGS) entry which is preliminary data.</text>
</comment>
<dbReference type="PANTHER" id="PTHR34605:SF4">
    <property type="entry name" value="DNA ADENINE METHYLTRANSFERASE"/>
    <property type="match status" value="1"/>
</dbReference>
<accession>A0A1C7MKK8</accession>
<dbReference type="Proteomes" id="UP000092993">
    <property type="component" value="Unassembled WGS sequence"/>
</dbReference>
<evidence type="ECO:0008006" key="4">
    <source>
        <dbReference type="Google" id="ProtNLM"/>
    </source>
</evidence>
<dbReference type="InterPro" id="IPR011010">
    <property type="entry name" value="DNA_brk_join_enz"/>
</dbReference>
<protein>
    <recommendedName>
        <fullName evidence="4">Tyr recombinase domain-containing protein</fullName>
    </recommendedName>
</protein>
<dbReference type="OrthoDB" id="5598396at2759"/>
<evidence type="ECO:0000313" key="2">
    <source>
        <dbReference type="EMBL" id="OBZ77411.1"/>
    </source>
</evidence>